<keyword evidence="3" id="KW-0808">Transferase</keyword>
<keyword evidence="3" id="KW-0328">Glycosyltransferase</keyword>
<dbReference type="EMBL" id="LOHZ01000027">
    <property type="protein sequence ID" value="KYO66551.1"/>
    <property type="molecule type" value="Genomic_DNA"/>
</dbReference>
<dbReference type="PANTHER" id="PTHR12526">
    <property type="entry name" value="GLYCOSYLTRANSFERASE"/>
    <property type="match status" value="1"/>
</dbReference>
<name>A0A162MLB2_9FIRM</name>
<dbReference type="RefSeq" id="WP_068748304.1">
    <property type="nucleotide sequence ID" value="NZ_LOHZ01000027.1"/>
</dbReference>
<evidence type="ECO:0000313" key="4">
    <source>
        <dbReference type="Proteomes" id="UP000075737"/>
    </source>
</evidence>
<dbReference type="STRING" id="520767.ATZ99_11790"/>
<dbReference type="Pfam" id="PF00534">
    <property type="entry name" value="Glycos_transf_1"/>
    <property type="match status" value="1"/>
</dbReference>
<dbReference type="AlphaFoldDB" id="A0A162MLB2"/>
<dbReference type="GO" id="GO:0103011">
    <property type="term" value="F:mannosylfructose-phosphate synthase activity"/>
    <property type="evidence" value="ECO:0007669"/>
    <property type="project" value="UniProtKB-EC"/>
</dbReference>
<accession>A0A162MLB2</accession>
<sequence>MNIGIVSTFPPRECGLASFSKDLCDNLRLHQQEVKIIAMTDKNSSYDYTRDVIFEIHEEAEDDYIIAAEVVNASNLDILLLQHEYGIFGGPDGVNILKFCENLNKPYLLTTHTVLPHPTIMQKEILCELAGMSKAVICMTKRSAELLNEVYGVPLNKIYIIPHGVPKFEKKDRNKLKEKYGFSGRPVITTFGFIGPGKGIEIGILAVNKLREKFKNIIYIVAGETHPKLKKKEGEIYRESLLKLVDRLDLRDNVHFINKYIPLEELGDLLYMTDVYLTPYPGRHQAVSGTLSYALGSGRAIVSTPYEYSLEMLKNDRGLVSSCADPEQLALLMDKVLSDELLKVKLEKNAGKLGETMLWPNVAKNYIEIMEELLGVKLKRSAAEDV</sequence>
<comment type="caution">
    <text evidence="3">The sequence shown here is derived from an EMBL/GenBank/DDBJ whole genome shotgun (WGS) entry which is preliminary data.</text>
</comment>
<keyword evidence="4" id="KW-1185">Reference proteome</keyword>
<reference evidence="3 4" key="1">
    <citation type="submission" date="2015-12" db="EMBL/GenBank/DDBJ databases">
        <title>Draft genome of Thermovenabulum gondwanense isolated from a red thermophilic microbial mat colonisisng an outflow channel of a bore well.</title>
        <authorList>
            <person name="Patel B.K."/>
        </authorList>
    </citation>
    <scope>NUCLEOTIDE SEQUENCE [LARGE SCALE GENOMIC DNA]</scope>
    <source>
        <strain evidence="3 4">R270</strain>
    </source>
</reference>
<organism evidence="3 4">
    <name type="scientific">Thermovenabulum gondwanense</name>
    <dbReference type="NCBI Taxonomy" id="520767"/>
    <lineage>
        <taxon>Bacteria</taxon>
        <taxon>Bacillati</taxon>
        <taxon>Bacillota</taxon>
        <taxon>Clostridia</taxon>
        <taxon>Thermosediminibacterales</taxon>
        <taxon>Thermosediminibacteraceae</taxon>
        <taxon>Thermovenabulum</taxon>
    </lineage>
</organism>
<dbReference type="CDD" id="cd03822">
    <property type="entry name" value="GT4_mannosyltransferase-like"/>
    <property type="match status" value="1"/>
</dbReference>
<feature type="domain" description="Glycosyl transferase family 1" evidence="1">
    <location>
        <begin position="172"/>
        <end position="351"/>
    </location>
</feature>
<feature type="domain" description="Glycosyltransferase subfamily 4-like N-terminal" evidence="2">
    <location>
        <begin position="16"/>
        <end position="165"/>
    </location>
</feature>
<dbReference type="InterPro" id="IPR028098">
    <property type="entry name" value="Glyco_trans_4-like_N"/>
</dbReference>
<dbReference type="Pfam" id="PF13439">
    <property type="entry name" value="Glyco_transf_4"/>
    <property type="match status" value="1"/>
</dbReference>
<evidence type="ECO:0000259" key="2">
    <source>
        <dbReference type="Pfam" id="PF13439"/>
    </source>
</evidence>
<evidence type="ECO:0000313" key="3">
    <source>
        <dbReference type="EMBL" id="KYO66551.1"/>
    </source>
</evidence>
<protein>
    <submittedName>
        <fullName evidence="3">Mannosylfructose-phosphate synthase</fullName>
        <ecNumber evidence="3">2.4.1.246</ecNumber>
    </submittedName>
</protein>
<gene>
    <name evidence="3" type="primary">mfpsA</name>
    <name evidence="3" type="ORF">ATZ99_11790</name>
</gene>
<dbReference type="Gene3D" id="3.40.50.2000">
    <property type="entry name" value="Glycogen Phosphorylase B"/>
    <property type="match status" value="2"/>
</dbReference>
<dbReference type="InterPro" id="IPR001296">
    <property type="entry name" value="Glyco_trans_1"/>
</dbReference>
<dbReference type="OrthoDB" id="9765330at2"/>
<proteinExistence type="predicted"/>
<dbReference type="SUPFAM" id="SSF53756">
    <property type="entry name" value="UDP-Glycosyltransferase/glycogen phosphorylase"/>
    <property type="match status" value="1"/>
</dbReference>
<dbReference type="EC" id="2.4.1.246" evidence="3"/>
<evidence type="ECO:0000259" key="1">
    <source>
        <dbReference type="Pfam" id="PF00534"/>
    </source>
</evidence>
<dbReference type="PANTHER" id="PTHR12526:SF572">
    <property type="entry name" value="BLL5144 PROTEIN"/>
    <property type="match status" value="1"/>
</dbReference>
<dbReference type="Proteomes" id="UP000075737">
    <property type="component" value="Unassembled WGS sequence"/>
</dbReference>